<organism evidence="1">
    <name type="scientific">virus sp. ctrcb4</name>
    <dbReference type="NCBI Taxonomy" id="2825824"/>
    <lineage>
        <taxon>Viruses</taxon>
    </lineage>
</organism>
<name>A0A8S5RP60_9VIRU</name>
<sequence>MDRQRASLYGIIYDNINTNSGAHIEERLEENEVDKLNNEKESLEKGNLPENSTRIEEIDRRIEYIDKNFISGRTCGNL</sequence>
<proteinExistence type="predicted"/>
<accession>A0A8S5RP60</accession>
<protein>
    <submittedName>
        <fullName evidence="1">Uncharacterized protein</fullName>
    </submittedName>
</protein>
<reference evidence="1" key="1">
    <citation type="journal article" date="2021" name="Proc. Natl. Acad. Sci. U.S.A.">
        <title>A Catalog of Tens of Thousands of Viruses from Human Metagenomes Reveals Hidden Associations with Chronic Diseases.</title>
        <authorList>
            <person name="Tisza M.J."/>
            <person name="Buck C.B."/>
        </authorList>
    </citation>
    <scope>NUCLEOTIDE SEQUENCE</scope>
    <source>
        <strain evidence="1">Ctrcb4</strain>
    </source>
</reference>
<evidence type="ECO:0000313" key="1">
    <source>
        <dbReference type="EMBL" id="DAE33119.1"/>
    </source>
</evidence>
<dbReference type="EMBL" id="BK059132">
    <property type="protein sequence ID" value="DAE33119.1"/>
    <property type="molecule type" value="Genomic_DNA"/>
</dbReference>